<evidence type="ECO:0000256" key="6">
    <source>
        <dbReference type="ARBA" id="ARBA00022840"/>
    </source>
</evidence>
<evidence type="ECO:0000256" key="5">
    <source>
        <dbReference type="ARBA" id="ARBA00022777"/>
    </source>
</evidence>
<keyword evidence="5" id="KW-0418">Kinase</keyword>
<keyword evidence="2" id="KW-0723">Serine/threonine-protein kinase</keyword>
<name>A0A7R9M2F1_9ACAR</name>
<keyword evidence="9" id="KW-1185">Reference proteome</keyword>
<dbReference type="Proteomes" id="UP000728032">
    <property type="component" value="Unassembled WGS sequence"/>
</dbReference>
<keyword evidence="6" id="KW-0067">ATP-binding</keyword>
<dbReference type="Gene3D" id="1.10.510.10">
    <property type="entry name" value="Transferase(Phosphotransferase) domain 1"/>
    <property type="match status" value="1"/>
</dbReference>
<dbReference type="PANTHER" id="PTHR11042:SF160">
    <property type="entry name" value="EUKARYOTIC TRANSLATION INITIATION FACTOR 2-ALPHA KINASE 1"/>
    <property type="match status" value="1"/>
</dbReference>
<dbReference type="GO" id="GO:0005524">
    <property type="term" value="F:ATP binding"/>
    <property type="evidence" value="ECO:0007669"/>
    <property type="project" value="UniProtKB-KW"/>
</dbReference>
<dbReference type="EC" id="2.7.11.1" evidence="1"/>
<dbReference type="EMBL" id="OC920082">
    <property type="protein sequence ID" value="CAD7652190.1"/>
    <property type="molecule type" value="Genomic_DNA"/>
</dbReference>
<keyword evidence="4" id="KW-0547">Nucleotide-binding</keyword>
<dbReference type="PANTHER" id="PTHR11042">
    <property type="entry name" value="EUKARYOTIC TRANSLATION INITIATION FACTOR 2-ALPHA KINASE EIF2-ALPHA KINASE -RELATED"/>
    <property type="match status" value="1"/>
</dbReference>
<gene>
    <name evidence="8" type="ORF">ONB1V03_LOCUS8855</name>
</gene>
<dbReference type="SMART" id="SM00220">
    <property type="entry name" value="S_TKc"/>
    <property type="match status" value="1"/>
</dbReference>
<dbReference type="InterPro" id="IPR000719">
    <property type="entry name" value="Prot_kinase_dom"/>
</dbReference>
<protein>
    <recommendedName>
        <fullName evidence="1">non-specific serine/threonine protein kinase</fullName>
        <ecNumber evidence="1">2.7.11.1</ecNumber>
    </recommendedName>
</protein>
<dbReference type="InterPro" id="IPR050339">
    <property type="entry name" value="CC_SR_Kinase"/>
</dbReference>
<evidence type="ECO:0000256" key="2">
    <source>
        <dbReference type="ARBA" id="ARBA00022527"/>
    </source>
</evidence>
<dbReference type="SUPFAM" id="SSF56112">
    <property type="entry name" value="Protein kinase-like (PK-like)"/>
    <property type="match status" value="1"/>
</dbReference>
<evidence type="ECO:0000313" key="9">
    <source>
        <dbReference type="Proteomes" id="UP000728032"/>
    </source>
</evidence>
<dbReference type="GO" id="GO:0005737">
    <property type="term" value="C:cytoplasm"/>
    <property type="evidence" value="ECO:0007669"/>
    <property type="project" value="TreeGrafter"/>
</dbReference>
<evidence type="ECO:0000256" key="1">
    <source>
        <dbReference type="ARBA" id="ARBA00012513"/>
    </source>
</evidence>
<dbReference type="GO" id="GO:0005634">
    <property type="term" value="C:nucleus"/>
    <property type="evidence" value="ECO:0007669"/>
    <property type="project" value="TreeGrafter"/>
</dbReference>
<proteinExistence type="predicted"/>
<evidence type="ECO:0000256" key="3">
    <source>
        <dbReference type="ARBA" id="ARBA00022679"/>
    </source>
</evidence>
<evidence type="ECO:0000259" key="7">
    <source>
        <dbReference type="PROSITE" id="PS50011"/>
    </source>
</evidence>
<dbReference type="AlphaFoldDB" id="A0A7R9M2F1"/>
<dbReference type="OrthoDB" id="6509966at2759"/>
<dbReference type="Pfam" id="PF00069">
    <property type="entry name" value="Pkinase"/>
    <property type="match status" value="1"/>
</dbReference>
<evidence type="ECO:0000313" key="8">
    <source>
        <dbReference type="EMBL" id="CAD7652190.1"/>
    </source>
</evidence>
<keyword evidence="3" id="KW-0808">Transferase</keyword>
<reference evidence="8" key="1">
    <citation type="submission" date="2020-11" db="EMBL/GenBank/DDBJ databases">
        <authorList>
            <person name="Tran Van P."/>
        </authorList>
    </citation>
    <scope>NUCLEOTIDE SEQUENCE</scope>
</reference>
<dbReference type="InterPro" id="IPR011009">
    <property type="entry name" value="Kinase-like_dom_sf"/>
</dbReference>
<dbReference type="EMBL" id="CAJPVJ010005257">
    <property type="protein sequence ID" value="CAG2169377.1"/>
    <property type="molecule type" value="Genomic_DNA"/>
</dbReference>
<sequence length="251" mass="29141">MASDLEDYPELSDLFVQSERMSSEFHSNTQQLIREGYFGQVFKVTNILDGNDYVVNIITIKENIGLTGTLRESSWLETSHKGKDLVLTVHIQMDLWWFTLEEAIHKMRTHFDRQVNQFLPTLGYYMASELFVEILEAIDYLHSREPPIMHRDIQPKNILIKGSPYGKFVKLADLDPVPGHLKEYWAHTSHASGCTDNYMAPEFRVSRYYGTKADMYSIGATVNELFNFDQYSLFLSLSHCRVVHNQRMITT</sequence>
<organism evidence="8">
    <name type="scientific">Oppiella nova</name>
    <dbReference type="NCBI Taxonomy" id="334625"/>
    <lineage>
        <taxon>Eukaryota</taxon>
        <taxon>Metazoa</taxon>
        <taxon>Ecdysozoa</taxon>
        <taxon>Arthropoda</taxon>
        <taxon>Chelicerata</taxon>
        <taxon>Arachnida</taxon>
        <taxon>Acari</taxon>
        <taxon>Acariformes</taxon>
        <taxon>Sarcoptiformes</taxon>
        <taxon>Oribatida</taxon>
        <taxon>Brachypylina</taxon>
        <taxon>Oppioidea</taxon>
        <taxon>Oppiidae</taxon>
        <taxon>Oppiella</taxon>
    </lineage>
</organism>
<dbReference type="PROSITE" id="PS50011">
    <property type="entry name" value="PROTEIN_KINASE_DOM"/>
    <property type="match status" value="1"/>
</dbReference>
<dbReference type="GO" id="GO:0004694">
    <property type="term" value="F:eukaryotic translation initiation factor 2alpha kinase activity"/>
    <property type="evidence" value="ECO:0007669"/>
    <property type="project" value="TreeGrafter"/>
</dbReference>
<dbReference type="Gene3D" id="3.30.200.20">
    <property type="entry name" value="Phosphorylase Kinase, domain 1"/>
    <property type="match status" value="1"/>
</dbReference>
<feature type="domain" description="Protein kinase" evidence="7">
    <location>
        <begin position="27"/>
        <end position="251"/>
    </location>
</feature>
<evidence type="ECO:0000256" key="4">
    <source>
        <dbReference type="ARBA" id="ARBA00022741"/>
    </source>
</evidence>
<accession>A0A7R9M2F1</accession>